<dbReference type="Proteomes" id="UP000019375">
    <property type="component" value="Unassembled WGS sequence"/>
</dbReference>
<gene>
    <name evidence="2" type="ORF">BN860_00782g</name>
</gene>
<evidence type="ECO:0000259" key="1">
    <source>
        <dbReference type="Pfam" id="PF00149"/>
    </source>
</evidence>
<dbReference type="GO" id="GO:0016791">
    <property type="term" value="F:phosphatase activity"/>
    <property type="evidence" value="ECO:0007669"/>
    <property type="project" value="TreeGrafter"/>
</dbReference>
<feature type="domain" description="Calcineurin-like phosphoesterase" evidence="1">
    <location>
        <begin position="11"/>
        <end position="200"/>
    </location>
</feature>
<dbReference type="InterPro" id="IPR004843">
    <property type="entry name" value="Calcineurin-like_PHP"/>
</dbReference>
<evidence type="ECO:0000313" key="2">
    <source>
        <dbReference type="EMBL" id="CDF89292.1"/>
    </source>
</evidence>
<dbReference type="InterPro" id="IPR050126">
    <property type="entry name" value="Ap4A_hydrolase"/>
</dbReference>
<evidence type="ECO:0000313" key="3">
    <source>
        <dbReference type="Proteomes" id="UP000019375"/>
    </source>
</evidence>
<dbReference type="OrthoDB" id="10267127at2759"/>
<dbReference type="GO" id="GO:0006798">
    <property type="term" value="P:polyphosphate catabolic process"/>
    <property type="evidence" value="ECO:0007669"/>
    <property type="project" value="TreeGrafter"/>
</dbReference>
<dbReference type="Pfam" id="PF00149">
    <property type="entry name" value="Metallophos"/>
    <property type="match status" value="1"/>
</dbReference>
<accession>A0A8J2T733</accession>
<dbReference type="EMBL" id="HG316457">
    <property type="protein sequence ID" value="CDF89292.1"/>
    <property type="molecule type" value="Genomic_DNA"/>
</dbReference>
<dbReference type="PANTHER" id="PTHR42850:SF4">
    <property type="entry name" value="ZINC-DEPENDENT ENDOPOLYPHOSPHATASE"/>
    <property type="match status" value="1"/>
</dbReference>
<reference evidence="3" key="1">
    <citation type="journal article" date="2013" name="Genome Announc.">
        <title>Genome sequence of the food spoilage yeast Zygosaccharomyces bailii CLIB 213(T).</title>
        <authorList>
            <person name="Galeote V."/>
            <person name="Bigey F."/>
            <person name="Devillers H."/>
            <person name="Neuveglise C."/>
            <person name="Dequin S."/>
        </authorList>
    </citation>
    <scope>NUCLEOTIDE SEQUENCE [LARGE SCALE GENOMIC DNA]</scope>
    <source>
        <strain evidence="3">CLIB 213 / ATCC 58445 / CBS 680 / CCRC 21525 / NBRC 1098 / NCYC 1416 / NRRL Y-2227</strain>
    </source>
</reference>
<proteinExistence type="predicted"/>
<keyword evidence="3" id="KW-1185">Reference proteome</keyword>
<dbReference type="Gene3D" id="3.60.21.10">
    <property type="match status" value="1"/>
</dbReference>
<organism evidence="2 3">
    <name type="scientific">Zygosaccharomyces bailii (strain CLIB 213 / ATCC 58445 / CBS 680 / BCRC 21525 / NBRC 1098 / NCYC 1416 / NRRL Y-2227)</name>
    <dbReference type="NCBI Taxonomy" id="1333698"/>
    <lineage>
        <taxon>Eukaryota</taxon>
        <taxon>Fungi</taxon>
        <taxon>Dikarya</taxon>
        <taxon>Ascomycota</taxon>
        <taxon>Saccharomycotina</taxon>
        <taxon>Saccharomycetes</taxon>
        <taxon>Saccharomycetales</taxon>
        <taxon>Saccharomycetaceae</taxon>
        <taxon>Zygosaccharomyces</taxon>
    </lineage>
</organism>
<dbReference type="GO" id="GO:0000298">
    <property type="term" value="F:endopolyphosphatase activity"/>
    <property type="evidence" value="ECO:0007669"/>
    <property type="project" value="TreeGrafter"/>
</dbReference>
<dbReference type="InterPro" id="IPR029052">
    <property type="entry name" value="Metallo-depent_PP-like"/>
</dbReference>
<sequence>MMQLFAKTGLDNTTVVLLGDFLVKGPESVRVADYILEHKDQVKCLLGNHDLAVMFAFLNPSVGKFPWYGKRHHMKPLEFTLSNEVFYPRDMSKLKRMHWQVARELGPERINSLAQHCSAAMHFDLGTKKLYAVHAGILPGDFEEKMPSVQTLSEMRYVDRGNWDKNSKDKVNKHYMRWYKLWKGSKLPEKLSTTYVLYGHDAAKGLNMRGHTLGLDTGCVKGGELSGLEFKRKDGGDVITQLHQVRCNGARRMALKAIEQARRGGQGRIRQMSLHL</sequence>
<name>A0A8J2T733_ZYGB2</name>
<dbReference type="GO" id="GO:0005737">
    <property type="term" value="C:cytoplasm"/>
    <property type="evidence" value="ECO:0007669"/>
    <property type="project" value="TreeGrafter"/>
</dbReference>
<dbReference type="AlphaFoldDB" id="A0A8J2T733"/>
<protein>
    <submittedName>
        <fullName evidence="2">ZYBA0S04-00782g1_1</fullName>
    </submittedName>
</protein>
<dbReference type="SUPFAM" id="SSF56300">
    <property type="entry name" value="Metallo-dependent phosphatases"/>
    <property type="match status" value="1"/>
</dbReference>
<dbReference type="PANTHER" id="PTHR42850">
    <property type="entry name" value="METALLOPHOSPHOESTERASE"/>
    <property type="match status" value="1"/>
</dbReference>